<protein>
    <submittedName>
        <fullName evidence="2">Uncharacterized protein</fullName>
    </submittedName>
</protein>
<dbReference type="GO" id="GO:0005096">
    <property type="term" value="F:GTPase activator activity"/>
    <property type="evidence" value="ECO:0007669"/>
    <property type="project" value="InterPro"/>
</dbReference>
<feature type="region of interest" description="Disordered" evidence="1">
    <location>
        <begin position="152"/>
        <end position="194"/>
    </location>
</feature>
<dbReference type="InterPro" id="IPR045342">
    <property type="entry name" value="Etd1"/>
</dbReference>
<feature type="region of interest" description="Disordered" evidence="1">
    <location>
        <begin position="208"/>
        <end position="227"/>
    </location>
</feature>
<dbReference type="AlphaFoldDB" id="A0A420YAW6"/>
<feature type="compositionally biased region" description="Polar residues" evidence="1">
    <location>
        <begin position="158"/>
        <end position="184"/>
    </location>
</feature>
<feature type="region of interest" description="Disordered" evidence="1">
    <location>
        <begin position="269"/>
        <end position="316"/>
    </location>
</feature>
<gene>
    <name evidence="2" type="ORF">DL546_006924</name>
</gene>
<dbReference type="Proteomes" id="UP000275385">
    <property type="component" value="Unassembled WGS sequence"/>
</dbReference>
<feature type="compositionally biased region" description="Basic and acidic residues" evidence="1">
    <location>
        <begin position="750"/>
        <end position="759"/>
    </location>
</feature>
<feature type="region of interest" description="Disordered" evidence="1">
    <location>
        <begin position="739"/>
        <end position="759"/>
    </location>
</feature>
<feature type="region of interest" description="Disordered" evidence="1">
    <location>
        <begin position="501"/>
        <end position="540"/>
    </location>
</feature>
<feature type="compositionally biased region" description="Basic and acidic residues" evidence="1">
    <location>
        <begin position="350"/>
        <end position="359"/>
    </location>
</feature>
<keyword evidence="3" id="KW-1185">Reference proteome</keyword>
<proteinExistence type="predicted"/>
<name>A0A420YAW6_9PEZI</name>
<feature type="region of interest" description="Disordered" evidence="1">
    <location>
        <begin position="454"/>
        <end position="487"/>
    </location>
</feature>
<feature type="compositionally biased region" description="Low complexity" evidence="1">
    <location>
        <begin position="517"/>
        <end position="530"/>
    </location>
</feature>
<evidence type="ECO:0000313" key="3">
    <source>
        <dbReference type="Proteomes" id="UP000275385"/>
    </source>
</evidence>
<comment type="caution">
    <text evidence="2">The sequence shown here is derived from an EMBL/GenBank/DDBJ whole genome shotgun (WGS) entry which is preliminary data.</text>
</comment>
<feature type="compositionally biased region" description="Polar residues" evidence="1">
    <location>
        <begin position="1113"/>
        <end position="1125"/>
    </location>
</feature>
<dbReference type="OrthoDB" id="5346713at2759"/>
<organism evidence="2 3">
    <name type="scientific">Coniochaeta pulveracea</name>
    <dbReference type="NCBI Taxonomy" id="177199"/>
    <lineage>
        <taxon>Eukaryota</taxon>
        <taxon>Fungi</taxon>
        <taxon>Dikarya</taxon>
        <taxon>Ascomycota</taxon>
        <taxon>Pezizomycotina</taxon>
        <taxon>Sordariomycetes</taxon>
        <taxon>Sordariomycetidae</taxon>
        <taxon>Coniochaetales</taxon>
        <taxon>Coniochaetaceae</taxon>
        <taxon>Coniochaeta</taxon>
    </lineage>
</organism>
<feature type="compositionally biased region" description="Low complexity" evidence="1">
    <location>
        <begin position="208"/>
        <end position="218"/>
    </location>
</feature>
<feature type="compositionally biased region" description="Low complexity" evidence="1">
    <location>
        <begin position="47"/>
        <end position="59"/>
    </location>
</feature>
<feature type="compositionally biased region" description="Basic and acidic residues" evidence="1">
    <location>
        <begin position="69"/>
        <end position="82"/>
    </location>
</feature>
<feature type="region of interest" description="Disordered" evidence="1">
    <location>
        <begin position="895"/>
        <end position="922"/>
    </location>
</feature>
<feature type="compositionally biased region" description="Polar residues" evidence="1">
    <location>
        <begin position="339"/>
        <end position="348"/>
    </location>
</feature>
<dbReference type="EMBL" id="QVQW01000026">
    <property type="protein sequence ID" value="RKU44870.1"/>
    <property type="molecule type" value="Genomic_DNA"/>
</dbReference>
<evidence type="ECO:0000256" key="1">
    <source>
        <dbReference type="SAM" id="MobiDB-lite"/>
    </source>
</evidence>
<evidence type="ECO:0000313" key="2">
    <source>
        <dbReference type="EMBL" id="RKU44870.1"/>
    </source>
</evidence>
<feature type="region of interest" description="Disordered" evidence="1">
    <location>
        <begin position="1070"/>
        <end position="1135"/>
    </location>
</feature>
<dbReference type="GO" id="GO:1902412">
    <property type="term" value="P:regulation of mitotic cytokinesis"/>
    <property type="evidence" value="ECO:0007669"/>
    <property type="project" value="InterPro"/>
</dbReference>
<feature type="region of interest" description="Disordered" evidence="1">
    <location>
        <begin position="584"/>
        <end position="652"/>
    </location>
</feature>
<feature type="region of interest" description="Disordered" evidence="1">
    <location>
        <begin position="21"/>
        <end position="121"/>
    </location>
</feature>
<sequence length="1135" mass="124352">MLAVPSLVGTGTVVAAATAGLAFAEPQDDTQTRPESPRRKRRLTSDFSSLRFPSPLRPSTSAAVTVNDPSHRSLFEPPRPQHEPLPGPLSSHPTNIGRPRRSTSHFTPPKPTSRRQSFLRQTELAPNPIAEHARDSVSSNGSWMKRFSLRPVSHHGSENSSIGPDTPSIFSHGSSAPMLSTDGSRPQLPPNKLVKRGTTPVVEKVQGTLSRRGTTLRRPATSHQRSATLHSFQEAGGFTGPPQAETFSLDKQLLPAAVIAPSVVEAGHPQSEQSGWASFFQPRGTKGSDMTRRMSDSPSTMLGPNKRVQLPSGGKPRVFLIRANVLTGSKVPPGKRDATTSSQGSYTQLVRDDSPRSSEPKNASASSGGVTDETPAKRARRSMSMHLSSPTTWITRTGSIRRLKRGSTEATLSGDQRSVSDPTHNSAKPSVVNKAAASRPGSAALDQTFMPYEPRQQQLESEPAASEYQPKTRKRNSSSPLPPLSRLSSFNIDVSRLGLHSAASSGPRRSPHMPVPSSGSAHSHLSMSQSRAVSGEGASTVVSSDLENHFTSGDDEDADERSDTMYDSFRTGASARLRSIETPLESMFDDSPPGSAEPGNNNKTSRLSIQEILGRPWHEDTDIKEEEESIPTPVRASHSVTEQNGAYSFERASLDSTQRDLARFSLDDDDDDDWAREEDITLSNHLSPPNSSLNSRRASPMLRNALSTITAGERYLDRPLERPRSNIFDWVEPTSHEVDGYSARPKTMHGKQELDPRGSRFADRKGLRPIHHVRSQSVPVVPDIVTDSTKVVPKFGTWGMGTKTVSEDWDDDFDLDEEALDGPVEGKDSATSFSLVVPQQIQTIQNTVKAHSGQIRELSLLVNDLKRLCRHGRDLDIRDGPSAAKWREAENIIELAAPDDDDEDDEPAPVEEPLTPEFDASSIEDRFLDEGFDAESLEHKPSFASLSVHSGDMSRTAVVRERQAVRRRSVFSPEDDIFGGNWPLAPEEVLSSRPRTPEQWETPCRDSAMISTVMEAMQQQRSAADTIRRRSPVRPSQSKLFFDTNSLQELVKRASHLRDSLSDLVRNAESLTQSPAGTPQRDQRSRLGNGSPAFTRVFTEPPTSPPRRILKSHSASTVISRTSVDSPRLQMMTVS</sequence>
<feature type="compositionally biased region" description="Polar residues" evidence="1">
    <location>
        <begin position="385"/>
        <end position="398"/>
    </location>
</feature>
<feature type="compositionally biased region" description="Acidic residues" evidence="1">
    <location>
        <begin position="897"/>
        <end position="909"/>
    </location>
</feature>
<dbReference type="STRING" id="177199.A0A420YAW6"/>
<reference evidence="2 3" key="1">
    <citation type="submission" date="2018-08" db="EMBL/GenBank/DDBJ databases">
        <title>Draft genome of the lignicolous fungus Coniochaeta pulveracea.</title>
        <authorList>
            <person name="Borstlap C.J."/>
            <person name="De Witt R.N."/>
            <person name="Botha A."/>
            <person name="Volschenk H."/>
        </authorList>
    </citation>
    <scope>NUCLEOTIDE SEQUENCE [LARGE SCALE GENOMIC DNA]</scope>
    <source>
        <strain evidence="2 3">CAB683</strain>
    </source>
</reference>
<feature type="region of interest" description="Disordered" evidence="1">
    <location>
        <begin position="328"/>
        <end position="441"/>
    </location>
</feature>
<feature type="compositionally biased region" description="Polar residues" evidence="1">
    <location>
        <begin position="408"/>
        <end position="428"/>
    </location>
</feature>
<dbReference type="Pfam" id="PF20162">
    <property type="entry name" value="Etd1"/>
    <property type="match status" value="1"/>
</dbReference>
<feature type="compositionally biased region" description="Polar residues" evidence="1">
    <location>
        <begin position="598"/>
        <end position="608"/>
    </location>
</feature>
<feature type="compositionally biased region" description="Polar residues" evidence="1">
    <location>
        <begin position="360"/>
        <end position="369"/>
    </location>
</feature>
<accession>A0A420YAW6</accession>